<dbReference type="EMBL" id="BMOR01000007">
    <property type="protein sequence ID" value="GGN38215.1"/>
    <property type="molecule type" value="Genomic_DNA"/>
</dbReference>
<feature type="domain" description="DUF11" evidence="3">
    <location>
        <begin position="303"/>
        <end position="407"/>
    </location>
</feature>
<evidence type="ECO:0000256" key="2">
    <source>
        <dbReference type="SAM" id="SignalP"/>
    </source>
</evidence>
<dbReference type="InterPro" id="IPR051172">
    <property type="entry name" value="Chlamydia_OmcB"/>
</dbReference>
<name>A0ABQ2J6J0_9DEIO</name>
<dbReference type="RefSeq" id="WP_189056563.1">
    <property type="nucleotide sequence ID" value="NZ_BMOR01000007.1"/>
</dbReference>
<dbReference type="InterPro" id="IPR001434">
    <property type="entry name" value="OmcB-like_DUF11"/>
</dbReference>
<dbReference type="SUPFAM" id="SSF117074">
    <property type="entry name" value="Hypothetical protein PA1324"/>
    <property type="match status" value="1"/>
</dbReference>
<keyword evidence="2" id="KW-0732">Signal</keyword>
<feature type="chain" id="PRO_5045668370" description="DUF11 domain-containing protein" evidence="2">
    <location>
        <begin position="24"/>
        <end position="607"/>
    </location>
</feature>
<proteinExistence type="predicted"/>
<keyword evidence="5" id="KW-1185">Reference proteome</keyword>
<evidence type="ECO:0000313" key="4">
    <source>
        <dbReference type="EMBL" id="GGN38215.1"/>
    </source>
</evidence>
<dbReference type="Pfam" id="PF01345">
    <property type="entry name" value="DUF11"/>
    <property type="match status" value="2"/>
</dbReference>
<dbReference type="InterPro" id="IPR013783">
    <property type="entry name" value="Ig-like_fold"/>
</dbReference>
<sequence>MTRLPLTVLALLSGLTSSLLTSAGTPAGQVIENTATYEDDQGRTNSNTVRITVQAVCAAELTPTAVTRSVRPGDAVTVPYVLRNTGNDTHTFPLRLTGTSETLTGAVHADTNGNGLNDDAPASSVTLTPDETVTLFVTSTTTTSGTRTLTLVSGCDGDLNATLTLGAQHQPPLITKVVSGAGPGTDTFEDGQTVTYTIRVTNPETVSMPDVLIEDTLSSALTFVQVAPGDGVTATPLDDGRTRVTWRATLTPNETREYTLTARVKSGTEDDTEISNTASATNDGGTATSTPPAVIRVFTSQILIQKLVTPLVVDPGGTLTYTIVVTNPSTTAITDAVLTDTPDPELTIDPDTVKVNGKNVPATLQDGKMRVPLGTLRSGESVTVVYTARGTLPTEDRPLVNRAVASARGRQGTVVAAITSNLAATNVILRRTLGFTGHDLIGRVYVDHNTNTRFDAGDTPVPGARVLLAGGREVLTDSNGLYAFANVPAGMHAARLDARSVPFTPAGTASLNRLWNPGTAVTNVVALTSQDFPLTPNRLTVQGATTWSTGRASVTFTPSGFTARALTDQPTCVQIGLQTYRLTRTPITVDLPIRQAAPTTPSEVTCP</sequence>
<reference evidence="5" key="1">
    <citation type="journal article" date="2019" name="Int. J. Syst. Evol. Microbiol.">
        <title>The Global Catalogue of Microorganisms (GCM) 10K type strain sequencing project: providing services to taxonomists for standard genome sequencing and annotation.</title>
        <authorList>
            <consortium name="The Broad Institute Genomics Platform"/>
            <consortium name="The Broad Institute Genome Sequencing Center for Infectious Disease"/>
            <person name="Wu L."/>
            <person name="Ma J."/>
        </authorList>
    </citation>
    <scope>NUCLEOTIDE SEQUENCE [LARGE SCALE GENOMIC DNA]</scope>
    <source>
        <strain evidence="5">JCM 16918</strain>
    </source>
</reference>
<dbReference type="InterPro" id="IPR026466">
    <property type="entry name" value="Fim_isopep_form_D2_dom"/>
</dbReference>
<gene>
    <name evidence="4" type="ORF">GCM10010842_20850</name>
</gene>
<feature type="signal peptide" evidence="2">
    <location>
        <begin position="1"/>
        <end position="23"/>
    </location>
</feature>
<protein>
    <recommendedName>
        <fullName evidence="3">DUF11 domain-containing protein</fullName>
    </recommendedName>
</protein>
<dbReference type="PANTHER" id="PTHR34819:SF3">
    <property type="entry name" value="CELL SURFACE PROTEIN"/>
    <property type="match status" value="1"/>
</dbReference>
<accession>A0ABQ2J6J0</accession>
<dbReference type="Gene3D" id="2.60.40.10">
    <property type="entry name" value="Immunoglobulins"/>
    <property type="match status" value="1"/>
</dbReference>
<comment type="caution">
    <text evidence="4">The sequence shown here is derived from an EMBL/GenBank/DDBJ whole genome shotgun (WGS) entry which is preliminary data.</text>
</comment>
<dbReference type="NCBIfam" id="TIGR01451">
    <property type="entry name" value="B_ant_repeat"/>
    <property type="match status" value="2"/>
</dbReference>
<dbReference type="NCBIfam" id="TIGR04226">
    <property type="entry name" value="RrgB_K2N_iso_D2"/>
    <property type="match status" value="1"/>
</dbReference>
<dbReference type="Gene3D" id="2.60.40.740">
    <property type="match status" value="2"/>
</dbReference>
<evidence type="ECO:0000256" key="1">
    <source>
        <dbReference type="SAM" id="MobiDB-lite"/>
    </source>
</evidence>
<evidence type="ECO:0000313" key="5">
    <source>
        <dbReference type="Proteomes" id="UP000645517"/>
    </source>
</evidence>
<feature type="domain" description="DUF11" evidence="3">
    <location>
        <begin position="186"/>
        <end position="283"/>
    </location>
</feature>
<feature type="compositionally biased region" description="Polar residues" evidence="1">
    <location>
        <begin position="274"/>
        <end position="288"/>
    </location>
</feature>
<evidence type="ECO:0000259" key="3">
    <source>
        <dbReference type="Pfam" id="PF01345"/>
    </source>
</evidence>
<organism evidence="4 5">
    <name type="scientific">Deinococcus daejeonensis</name>
    <dbReference type="NCBI Taxonomy" id="1007098"/>
    <lineage>
        <taxon>Bacteria</taxon>
        <taxon>Thermotogati</taxon>
        <taxon>Deinococcota</taxon>
        <taxon>Deinococci</taxon>
        <taxon>Deinococcales</taxon>
        <taxon>Deinococcaceae</taxon>
        <taxon>Deinococcus</taxon>
    </lineage>
</organism>
<dbReference type="InterPro" id="IPR047589">
    <property type="entry name" value="DUF11_rpt"/>
</dbReference>
<dbReference type="PANTHER" id="PTHR34819">
    <property type="entry name" value="LARGE CYSTEINE-RICH PERIPLASMIC PROTEIN OMCB"/>
    <property type="match status" value="1"/>
</dbReference>
<dbReference type="Proteomes" id="UP000645517">
    <property type="component" value="Unassembled WGS sequence"/>
</dbReference>
<feature type="region of interest" description="Disordered" evidence="1">
    <location>
        <begin position="266"/>
        <end position="288"/>
    </location>
</feature>